<organism evidence="2">
    <name type="scientific">Pelagomonas calceolata</name>
    <dbReference type="NCBI Taxonomy" id="35677"/>
    <lineage>
        <taxon>Eukaryota</taxon>
        <taxon>Sar</taxon>
        <taxon>Stramenopiles</taxon>
        <taxon>Ochrophyta</taxon>
        <taxon>Pelagophyceae</taxon>
        <taxon>Pelagomonadales</taxon>
        <taxon>Pelagomonadaceae</taxon>
        <taxon>Pelagomonas</taxon>
    </lineage>
</organism>
<protein>
    <submittedName>
        <fullName evidence="2">Uncharacterized protein</fullName>
    </submittedName>
</protein>
<keyword evidence="1" id="KW-1133">Transmembrane helix</keyword>
<evidence type="ECO:0000256" key="1">
    <source>
        <dbReference type="SAM" id="Phobius"/>
    </source>
</evidence>
<proteinExistence type="predicted"/>
<dbReference type="EMBL" id="HBIW01009219">
    <property type="protein sequence ID" value="CAE0692424.1"/>
    <property type="molecule type" value="Transcribed_RNA"/>
</dbReference>
<sequence length="115" mass="12374">MDDKQLLAVLERQRYRATALDVSLKTGATVEDSEEALAQLLAACGGSYEFRGEIVVYIFPSNVKSKLGARRANARLQHILTAAATAAQYAVGAFVLLATLFVAVVVVLFCAQINQ</sequence>
<feature type="transmembrane region" description="Helical" evidence="1">
    <location>
        <begin position="89"/>
        <end position="111"/>
    </location>
</feature>
<gene>
    <name evidence="2" type="ORF">PCAL00307_LOCUS7860</name>
</gene>
<accession>A0A7S4E626</accession>
<dbReference type="AlphaFoldDB" id="A0A7S4E626"/>
<keyword evidence="1" id="KW-0812">Transmembrane</keyword>
<name>A0A7S4E626_9STRA</name>
<reference evidence="2" key="1">
    <citation type="submission" date="2021-01" db="EMBL/GenBank/DDBJ databases">
        <authorList>
            <person name="Corre E."/>
            <person name="Pelletier E."/>
            <person name="Niang G."/>
            <person name="Scheremetjew M."/>
            <person name="Finn R."/>
            <person name="Kale V."/>
            <person name="Holt S."/>
            <person name="Cochrane G."/>
            <person name="Meng A."/>
            <person name="Brown T."/>
            <person name="Cohen L."/>
        </authorList>
    </citation>
    <scope>NUCLEOTIDE SEQUENCE</scope>
    <source>
        <strain evidence="2">CCMP1756</strain>
    </source>
</reference>
<keyword evidence="1" id="KW-0472">Membrane</keyword>
<evidence type="ECO:0000313" key="2">
    <source>
        <dbReference type="EMBL" id="CAE0692424.1"/>
    </source>
</evidence>